<dbReference type="AlphaFoldDB" id="A0A183AWE9"/>
<accession>A0A183AWE9</accession>
<reference evidence="3" key="1">
    <citation type="submission" date="2016-06" db="UniProtKB">
        <authorList>
            <consortium name="WormBaseParasite"/>
        </authorList>
    </citation>
    <scope>IDENTIFICATION</scope>
</reference>
<evidence type="ECO:0000313" key="2">
    <source>
        <dbReference type="Proteomes" id="UP000272942"/>
    </source>
</evidence>
<keyword evidence="2" id="KW-1185">Reference proteome</keyword>
<evidence type="ECO:0000313" key="3">
    <source>
        <dbReference type="WBParaSite" id="ECPE_0001131901-mRNA-1"/>
    </source>
</evidence>
<sequence length="336" mass="38766">MIVLNGSIASLSNTDYHRQTPFQIHIDAHSDLDYPELVPNFPLGRIPQNDLELSTMMQANDQFIQSSVIAQLINTTYVIYPPWVANDTGAFTASLGVTVQHGRRQICLCFFDELPSCQARDWKSPLNTSQISLEQCELKWPYNHLELNSEDAPGIIRSSERWSIQPSKLNPLILDIDEDFFGVHLPARNLTDTGVQISKVKEIDTLMQDIFCPESPDLERVIDQWFTNVVHHARHWCFQYPTDEYRVDNCADKLHQLILRDLRTHASVWLCETDVNEISYRVTRLFANSGLTPEQLYVLGKIGLCFTMAWSTHLYEPRMRLKNYIINVQRCQVIRG</sequence>
<dbReference type="EMBL" id="UZAN01050530">
    <property type="protein sequence ID" value="VDP88295.1"/>
    <property type="molecule type" value="Genomic_DNA"/>
</dbReference>
<organism evidence="3">
    <name type="scientific">Echinostoma caproni</name>
    <dbReference type="NCBI Taxonomy" id="27848"/>
    <lineage>
        <taxon>Eukaryota</taxon>
        <taxon>Metazoa</taxon>
        <taxon>Spiralia</taxon>
        <taxon>Lophotrochozoa</taxon>
        <taxon>Platyhelminthes</taxon>
        <taxon>Trematoda</taxon>
        <taxon>Digenea</taxon>
        <taxon>Plagiorchiida</taxon>
        <taxon>Echinostomata</taxon>
        <taxon>Echinostomatoidea</taxon>
        <taxon>Echinostomatidae</taxon>
        <taxon>Echinostoma</taxon>
    </lineage>
</organism>
<evidence type="ECO:0000313" key="1">
    <source>
        <dbReference type="EMBL" id="VDP88295.1"/>
    </source>
</evidence>
<reference evidence="1 2" key="2">
    <citation type="submission" date="2018-11" db="EMBL/GenBank/DDBJ databases">
        <authorList>
            <consortium name="Pathogen Informatics"/>
        </authorList>
    </citation>
    <scope>NUCLEOTIDE SEQUENCE [LARGE SCALE GENOMIC DNA]</scope>
    <source>
        <strain evidence="1 2">Egypt</strain>
    </source>
</reference>
<proteinExistence type="predicted"/>
<name>A0A183AWE9_9TREM</name>
<dbReference type="WBParaSite" id="ECPE_0001131901-mRNA-1">
    <property type="protein sequence ID" value="ECPE_0001131901-mRNA-1"/>
    <property type="gene ID" value="ECPE_0001131901"/>
</dbReference>
<protein>
    <submittedName>
        <fullName evidence="3">Inorganic diphosphatase</fullName>
    </submittedName>
</protein>
<gene>
    <name evidence="1" type="ORF">ECPE_LOCUS11284</name>
</gene>
<dbReference type="Proteomes" id="UP000272942">
    <property type="component" value="Unassembled WGS sequence"/>
</dbReference>
<dbReference type="OrthoDB" id="418142at2759"/>